<feature type="transmembrane region" description="Helical" evidence="6">
    <location>
        <begin position="435"/>
        <end position="455"/>
    </location>
</feature>
<protein>
    <recommendedName>
        <fullName evidence="7">G-protein coupled receptors family 1 profile domain-containing protein</fullName>
    </recommendedName>
</protein>
<keyword evidence="5" id="KW-0807">Transducer</keyword>
<dbReference type="PROSITE" id="PS50262">
    <property type="entry name" value="G_PROTEIN_RECEP_F1_2"/>
    <property type="match status" value="2"/>
</dbReference>
<reference evidence="8 9" key="1">
    <citation type="submission" date="2022-05" db="EMBL/GenBank/DDBJ databases">
        <authorList>
            <consortium name="Genoscope - CEA"/>
            <person name="William W."/>
        </authorList>
    </citation>
    <scope>NUCLEOTIDE SEQUENCE [LARGE SCALE GENOMIC DNA]</scope>
</reference>
<dbReference type="Proteomes" id="UP001159428">
    <property type="component" value="Unassembled WGS sequence"/>
</dbReference>
<dbReference type="GO" id="GO:0004930">
    <property type="term" value="F:G protein-coupled receptor activity"/>
    <property type="evidence" value="ECO:0007669"/>
    <property type="project" value="UniProtKB-KW"/>
</dbReference>
<feature type="transmembrane region" description="Helical" evidence="6">
    <location>
        <begin position="348"/>
        <end position="373"/>
    </location>
</feature>
<dbReference type="SUPFAM" id="SSF81321">
    <property type="entry name" value="Family A G protein-coupled receptor-like"/>
    <property type="match status" value="2"/>
</dbReference>
<dbReference type="CDD" id="cd00637">
    <property type="entry name" value="7tm_classA_rhodopsin-like"/>
    <property type="match status" value="1"/>
</dbReference>
<feature type="transmembrane region" description="Helical" evidence="6">
    <location>
        <begin position="43"/>
        <end position="63"/>
    </location>
</feature>
<feature type="transmembrane region" description="Helical" evidence="6">
    <location>
        <begin position="315"/>
        <end position="336"/>
    </location>
</feature>
<evidence type="ECO:0000256" key="5">
    <source>
        <dbReference type="RuleBase" id="RU000688"/>
    </source>
</evidence>
<dbReference type="AlphaFoldDB" id="A0AAU9WQZ7"/>
<dbReference type="GO" id="GO:0016020">
    <property type="term" value="C:membrane"/>
    <property type="evidence" value="ECO:0007669"/>
    <property type="project" value="UniProtKB-SubCell"/>
</dbReference>
<dbReference type="Gene3D" id="1.20.1070.10">
    <property type="entry name" value="Rhodopsin 7-helix transmembrane proteins"/>
    <property type="match status" value="2"/>
</dbReference>
<comment type="similarity">
    <text evidence="5">Belongs to the G-protein coupled receptor 1 family.</text>
</comment>
<feature type="domain" description="G-protein coupled receptors family 1 profile" evidence="7">
    <location>
        <begin position="327"/>
        <end position="581"/>
    </location>
</feature>
<dbReference type="CDD" id="cd14969">
    <property type="entry name" value="7tmA_Opsins_type2_animals"/>
    <property type="match status" value="1"/>
</dbReference>
<gene>
    <name evidence="8" type="ORF">PMEA_00009431</name>
</gene>
<keyword evidence="9" id="KW-1185">Reference proteome</keyword>
<evidence type="ECO:0000313" key="8">
    <source>
        <dbReference type="EMBL" id="CAH3122301.1"/>
    </source>
</evidence>
<dbReference type="PRINTS" id="PR00237">
    <property type="entry name" value="GPCRRHODOPSN"/>
</dbReference>
<name>A0AAU9WQZ7_9CNID</name>
<keyword evidence="5" id="KW-0675">Receptor</keyword>
<feature type="transmembrane region" description="Helical" evidence="6">
    <location>
        <begin position="83"/>
        <end position="102"/>
    </location>
</feature>
<feature type="domain" description="G-protein coupled receptors family 1 profile" evidence="7">
    <location>
        <begin position="23"/>
        <end position="253"/>
    </location>
</feature>
<evidence type="ECO:0000313" key="9">
    <source>
        <dbReference type="Proteomes" id="UP001159428"/>
    </source>
</evidence>
<dbReference type="SMART" id="SM01381">
    <property type="entry name" value="7TM_GPCR_Srsx"/>
    <property type="match status" value="1"/>
</dbReference>
<dbReference type="PANTHER" id="PTHR45698:SF1">
    <property type="entry name" value="TRACE AMINE-ASSOCIATED RECEPTOR 13C-LIKE"/>
    <property type="match status" value="1"/>
</dbReference>
<feature type="transmembrane region" description="Helical" evidence="6">
    <location>
        <begin position="393"/>
        <end position="414"/>
    </location>
</feature>
<evidence type="ECO:0000256" key="3">
    <source>
        <dbReference type="ARBA" id="ARBA00022989"/>
    </source>
</evidence>
<sequence length="615" mass="68613">MVPTIFVIFAVLAAVICVIGASLNSLVCLVFYRTKKLLNAPNIFIASVALGDLLYCVTSLPLLVVTNFHGRWIYGDYGCKATAFVATWSGLTSIMNLSLAGYERYIALVFLYKSQQTFTRRRAIRATVAMWLYALFWATMPLCGWSGFEPEGVGTSCSLRWKSRDNLDLSYNICLIFACYVLPVSIMIASYYKSCREINKGAKRAKKTWGKKSPFTKKALEMERKMVILFGVMTVAYLVAWTPYAVVSLVAMIAGPDVIGEVTASIPAYIAKSSFLKLSENCTAKISSLREMENITSSTPTVLKDSENSHVGLQIAFSLIAATSFTFNLLFCVMLLRNPVMLKKAHNILLFNLAVVDMLTGVFIVVTPGYVILKSSYPVPHGTGGEVFCRLLSNRYLLFAMGKVSILLVACLAIERWFCVFRPMKYETHFSRKRVLIYVSVMFIVTCILSMNKFFEISLSGEKCVTKKAPYGKEGTRAFIVTYSIITFFIPCLLTWFTFADIAVHLPSSLNRSAIVETERKVQKALLRMCALAAVALTFCGFPAQTIYTLSPFGITKIGSALHKAFNVLVLFNSCMNPFIYYFTNKEYRKAFKDLLGCKGKQSGRDLELETQVTG</sequence>
<evidence type="ECO:0000259" key="7">
    <source>
        <dbReference type="PROSITE" id="PS50262"/>
    </source>
</evidence>
<feature type="transmembrane region" description="Helical" evidence="6">
    <location>
        <begin position="525"/>
        <end position="545"/>
    </location>
</feature>
<feature type="transmembrane region" description="Helical" evidence="6">
    <location>
        <begin position="123"/>
        <end position="140"/>
    </location>
</feature>
<organism evidence="8 9">
    <name type="scientific">Pocillopora meandrina</name>
    <dbReference type="NCBI Taxonomy" id="46732"/>
    <lineage>
        <taxon>Eukaryota</taxon>
        <taxon>Metazoa</taxon>
        <taxon>Cnidaria</taxon>
        <taxon>Anthozoa</taxon>
        <taxon>Hexacorallia</taxon>
        <taxon>Scleractinia</taxon>
        <taxon>Astrocoeniina</taxon>
        <taxon>Pocilloporidae</taxon>
        <taxon>Pocillopora</taxon>
    </lineage>
</organism>
<evidence type="ECO:0000256" key="1">
    <source>
        <dbReference type="ARBA" id="ARBA00004370"/>
    </source>
</evidence>
<dbReference type="Pfam" id="PF00001">
    <property type="entry name" value="7tm_1"/>
    <property type="match status" value="2"/>
</dbReference>
<dbReference type="InterPro" id="IPR000276">
    <property type="entry name" value="GPCR_Rhodpsn"/>
</dbReference>
<evidence type="ECO:0000256" key="4">
    <source>
        <dbReference type="ARBA" id="ARBA00023136"/>
    </source>
</evidence>
<proteinExistence type="inferred from homology"/>
<feature type="transmembrane region" description="Helical" evidence="6">
    <location>
        <begin position="227"/>
        <end position="254"/>
    </location>
</feature>
<keyword evidence="2 5" id="KW-0812">Transmembrane</keyword>
<dbReference type="PANTHER" id="PTHR45698">
    <property type="entry name" value="TRACE AMINE-ASSOCIATED RECEPTOR 19N-RELATED"/>
    <property type="match status" value="1"/>
</dbReference>
<feature type="transmembrane region" description="Helical" evidence="6">
    <location>
        <begin position="480"/>
        <end position="504"/>
    </location>
</feature>
<evidence type="ECO:0000256" key="2">
    <source>
        <dbReference type="ARBA" id="ARBA00022692"/>
    </source>
</evidence>
<feature type="transmembrane region" description="Helical" evidence="6">
    <location>
        <begin position="169"/>
        <end position="192"/>
    </location>
</feature>
<dbReference type="EMBL" id="CALNXJ010000019">
    <property type="protein sequence ID" value="CAH3122301.1"/>
    <property type="molecule type" value="Genomic_DNA"/>
</dbReference>
<dbReference type="PROSITE" id="PS00237">
    <property type="entry name" value="G_PROTEIN_RECEP_F1_1"/>
    <property type="match status" value="1"/>
</dbReference>
<keyword evidence="5" id="KW-0297">G-protein coupled receptor</keyword>
<accession>A0AAU9WQZ7</accession>
<feature type="transmembrane region" description="Helical" evidence="6">
    <location>
        <begin position="6"/>
        <end position="31"/>
    </location>
</feature>
<dbReference type="InterPro" id="IPR017452">
    <property type="entry name" value="GPCR_Rhodpsn_7TM"/>
</dbReference>
<comment type="subcellular location">
    <subcellularLocation>
        <location evidence="1">Membrane</location>
    </subcellularLocation>
</comment>
<comment type="caution">
    <text evidence="8">The sequence shown here is derived from an EMBL/GenBank/DDBJ whole genome shotgun (WGS) entry which is preliminary data.</text>
</comment>
<feature type="transmembrane region" description="Helical" evidence="6">
    <location>
        <begin position="565"/>
        <end position="583"/>
    </location>
</feature>
<evidence type="ECO:0000256" key="6">
    <source>
        <dbReference type="SAM" id="Phobius"/>
    </source>
</evidence>
<keyword evidence="4 6" id="KW-0472">Membrane</keyword>
<keyword evidence="3 6" id="KW-1133">Transmembrane helix</keyword>